<accession>A0A6L8SZK1</accession>
<feature type="region of interest" description="Disordered" evidence="1">
    <location>
        <begin position="1"/>
        <end position="20"/>
    </location>
</feature>
<dbReference type="EMBL" id="WWVQ01000010">
    <property type="protein sequence ID" value="MZL32749.1"/>
    <property type="molecule type" value="Genomic_DNA"/>
</dbReference>
<proteinExistence type="predicted"/>
<dbReference type="AlphaFoldDB" id="A0A6L8SZK1"/>
<dbReference type="RefSeq" id="WP_055059491.1">
    <property type="nucleotide sequence ID" value="NZ_BTHH01000006.1"/>
</dbReference>
<organism evidence="2 3">
    <name type="scientific">Blautia wexlerae</name>
    <dbReference type="NCBI Taxonomy" id="418240"/>
    <lineage>
        <taxon>Bacteria</taxon>
        <taxon>Bacillati</taxon>
        <taxon>Bacillota</taxon>
        <taxon>Clostridia</taxon>
        <taxon>Lachnospirales</taxon>
        <taxon>Lachnospiraceae</taxon>
        <taxon>Blautia</taxon>
    </lineage>
</organism>
<evidence type="ECO:0000313" key="3">
    <source>
        <dbReference type="Proteomes" id="UP000477285"/>
    </source>
</evidence>
<protein>
    <submittedName>
        <fullName evidence="2">Uncharacterized protein</fullName>
    </submittedName>
</protein>
<comment type="caution">
    <text evidence="2">The sequence shown here is derived from an EMBL/GenBank/DDBJ whole genome shotgun (WGS) entry which is preliminary data.</text>
</comment>
<reference evidence="2 3" key="1">
    <citation type="journal article" date="2019" name="Nat. Med.">
        <title>A library of human gut bacterial isolates paired with longitudinal multiomics data enables mechanistic microbiome research.</title>
        <authorList>
            <person name="Poyet M."/>
            <person name="Groussin M."/>
            <person name="Gibbons S.M."/>
            <person name="Avila-Pacheco J."/>
            <person name="Jiang X."/>
            <person name="Kearney S.M."/>
            <person name="Perrotta A.R."/>
            <person name="Berdy B."/>
            <person name="Zhao S."/>
            <person name="Lieberman T.D."/>
            <person name="Swanson P.K."/>
            <person name="Smith M."/>
            <person name="Roesemann S."/>
            <person name="Alexander J.E."/>
            <person name="Rich S.A."/>
            <person name="Livny J."/>
            <person name="Vlamakis H."/>
            <person name="Clish C."/>
            <person name="Bullock K."/>
            <person name="Deik A."/>
            <person name="Scott J."/>
            <person name="Pierce K.A."/>
            <person name="Xavier R.J."/>
            <person name="Alm E.J."/>
        </authorList>
    </citation>
    <scope>NUCLEOTIDE SEQUENCE [LARGE SCALE GENOMIC DNA]</scope>
    <source>
        <strain evidence="2 3">BIOML-A1</strain>
    </source>
</reference>
<evidence type="ECO:0000256" key="1">
    <source>
        <dbReference type="SAM" id="MobiDB-lite"/>
    </source>
</evidence>
<name>A0A6L8SZK1_9FIRM</name>
<gene>
    <name evidence="2" type="ORF">GT728_05890</name>
</gene>
<evidence type="ECO:0000313" key="2">
    <source>
        <dbReference type="EMBL" id="MZL32749.1"/>
    </source>
</evidence>
<dbReference type="Proteomes" id="UP000477285">
    <property type="component" value="Unassembled WGS sequence"/>
</dbReference>
<sequence>MKFKWSGGKESGGKKHPFNMNENLMGPLNDSKLLKSTLNNNNNFELDSNATSSTMVPAISTLIKNDSLLKNGTWAYLDSGKNKNRRYLFWTSVNVSNFPTGTKIPVIICRADNEYYVSESTTAERTGDKITTLYKVIADHQYNAESYQKIADKGTKYDSLQAAYDAYVEKITEDSNYSQFKDTLSKN</sequence>